<dbReference type="InParanoid" id="A0A672USV3"/>
<reference evidence="2" key="3">
    <citation type="submission" date="2025-09" db="UniProtKB">
        <authorList>
            <consortium name="Ensembl"/>
        </authorList>
    </citation>
    <scope>IDENTIFICATION</scope>
</reference>
<evidence type="ECO:0000313" key="2">
    <source>
        <dbReference type="Ensembl" id="ENSSHBP00005018040.1"/>
    </source>
</evidence>
<evidence type="ECO:0000259" key="1">
    <source>
        <dbReference type="Pfam" id="PF07686"/>
    </source>
</evidence>
<evidence type="ECO:0000313" key="3">
    <source>
        <dbReference type="Proteomes" id="UP000472266"/>
    </source>
</evidence>
<protein>
    <recommendedName>
        <fullName evidence="1">Immunoglobulin V-set domain-containing protein</fullName>
    </recommendedName>
</protein>
<dbReference type="Gene3D" id="2.60.40.10">
    <property type="entry name" value="Immunoglobulins"/>
    <property type="match status" value="1"/>
</dbReference>
<dbReference type="Pfam" id="PF07686">
    <property type="entry name" value="V-set"/>
    <property type="match status" value="1"/>
</dbReference>
<dbReference type="InterPro" id="IPR013783">
    <property type="entry name" value="Ig-like_fold"/>
</dbReference>
<reference evidence="2 3" key="1">
    <citation type="submission" date="2019-11" db="EMBL/GenBank/DDBJ databases">
        <title>Strigops habroptila (kakapo) genome, bStrHab1, primary haplotype, v2.</title>
        <authorList>
            <person name="Jarvis E.D."/>
            <person name="Howard J."/>
            <person name="Rhie A."/>
            <person name="Phillippy A."/>
            <person name="Korlach J."/>
            <person name="Digby A."/>
            <person name="Iorns D."/>
            <person name="Eason D."/>
            <person name="Robertson B."/>
            <person name="Raemaekers T."/>
            <person name="Howe K."/>
            <person name="Lewin H."/>
            <person name="Damas J."/>
            <person name="Hastie A."/>
            <person name="Tracey A."/>
            <person name="Chow W."/>
            <person name="Fedrigo O."/>
        </authorList>
    </citation>
    <scope>NUCLEOTIDE SEQUENCE [LARGE SCALE GENOMIC DNA]</scope>
</reference>
<accession>A0A672USV3</accession>
<dbReference type="InterPro" id="IPR036179">
    <property type="entry name" value="Ig-like_dom_sf"/>
</dbReference>
<dbReference type="SUPFAM" id="SSF48726">
    <property type="entry name" value="Immunoglobulin"/>
    <property type="match status" value="1"/>
</dbReference>
<dbReference type="PANTHER" id="PTHR23267">
    <property type="entry name" value="IMMUNOGLOBULIN LIGHT CHAIN"/>
    <property type="match status" value="1"/>
</dbReference>
<feature type="domain" description="Immunoglobulin V-set" evidence="1">
    <location>
        <begin position="45"/>
        <end position="98"/>
    </location>
</feature>
<organism evidence="2 3">
    <name type="scientific">Strigops habroptila</name>
    <name type="common">Kakapo</name>
    <dbReference type="NCBI Taxonomy" id="2489341"/>
    <lineage>
        <taxon>Eukaryota</taxon>
        <taxon>Metazoa</taxon>
        <taxon>Chordata</taxon>
        <taxon>Craniata</taxon>
        <taxon>Vertebrata</taxon>
        <taxon>Euteleostomi</taxon>
        <taxon>Archelosauria</taxon>
        <taxon>Archosauria</taxon>
        <taxon>Dinosauria</taxon>
        <taxon>Saurischia</taxon>
        <taxon>Theropoda</taxon>
        <taxon>Coelurosauria</taxon>
        <taxon>Aves</taxon>
        <taxon>Neognathae</taxon>
        <taxon>Neoaves</taxon>
        <taxon>Telluraves</taxon>
        <taxon>Australaves</taxon>
        <taxon>Psittaciformes</taxon>
        <taxon>Psittacidae</taxon>
        <taxon>Strigops</taxon>
    </lineage>
</organism>
<dbReference type="Ensembl" id="ENSSHBT00005021561.1">
    <property type="protein sequence ID" value="ENSSHBP00005018040.1"/>
    <property type="gene ID" value="ENSSHBG00005015575.1"/>
</dbReference>
<dbReference type="InterPro" id="IPR050150">
    <property type="entry name" value="IgV_Light_Chain"/>
</dbReference>
<dbReference type="Proteomes" id="UP000472266">
    <property type="component" value="Chromosome 12"/>
</dbReference>
<keyword evidence="3" id="KW-1185">Reference proteome</keyword>
<name>A0A672USV3_STRHB</name>
<dbReference type="InterPro" id="IPR013106">
    <property type="entry name" value="Ig_V-set"/>
</dbReference>
<dbReference type="GeneTree" id="ENSGT00940000153120"/>
<dbReference type="AlphaFoldDB" id="A0A672USV3"/>
<sequence length="164" mass="17148">HILQDQGEVSDLLPPGSRAQAALTQAPSLSVEPGKTIQCTWQCPCHMIYDNTNRPSGIPSRFSGSTSGSRGTLTITGVQAEDEAIYYCGSWDSSSADQRPGVPKVAVVGCSWLTINCLPSILRSLQGSLLGFCLWGWGLSVPLGALCTGALSRCPGRAVLPGTG</sequence>
<proteinExistence type="predicted"/>
<reference evidence="2" key="2">
    <citation type="submission" date="2025-08" db="UniProtKB">
        <authorList>
            <consortium name="Ensembl"/>
        </authorList>
    </citation>
    <scope>IDENTIFICATION</scope>
</reference>